<evidence type="ECO:0000256" key="5">
    <source>
        <dbReference type="SAM" id="MobiDB-lite"/>
    </source>
</evidence>
<dbReference type="PANTHER" id="PTHR46075">
    <property type="entry name" value="CHIMERIN FAMILY MEMBER"/>
    <property type="match status" value="1"/>
</dbReference>
<feature type="domain" description="Rho-GAP" evidence="7">
    <location>
        <begin position="517"/>
        <end position="709"/>
    </location>
</feature>
<dbReference type="GO" id="GO:0046872">
    <property type="term" value="F:metal ion binding"/>
    <property type="evidence" value="ECO:0007669"/>
    <property type="project" value="UniProtKB-KW"/>
</dbReference>
<evidence type="ECO:0000259" key="7">
    <source>
        <dbReference type="PROSITE" id="PS50238"/>
    </source>
</evidence>
<keyword evidence="9" id="KW-1185">Reference proteome</keyword>
<evidence type="ECO:0000313" key="9">
    <source>
        <dbReference type="Proteomes" id="UP001212841"/>
    </source>
</evidence>
<dbReference type="InterPro" id="IPR008936">
    <property type="entry name" value="Rho_GTPase_activation_prot"/>
</dbReference>
<feature type="coiled-coil region" evidence="4">
    <location>
        <begin position="157"/>
        <end position="205"/>
    </location>
</feature>
<dbReference type="PANTHER" id="PTHR46075:SF2">
    <property type="entry name" value="RHO GTPASE ACTIVATING PROTEIN AT 5A, ISOFORM A"/>
    <property type="match status" value="1"/>
</dbReference>
<dbReference type="Pfam" id="PF00130">
    <property type="entry name" value="C1_1"/>
    <property type="match status" value="1"/>
</dbReference>
<feature type="coiled-coil region" evidence="4">
    <location>
        <begin position="84"/>
        <end position="118"/>
    </location>
</feature>
<dbReference type="SUPFAM" id="SSF48350">
    <property type="entry name" value="GTPase activation domain, GAP"/>
    <property type="match status" value="1"/>
</dbReference>
<organism evidence="8 9">
    <name type="scientific">Rhizophlyctis rosea</name>
    <dbReference type="NCBI Taxonomy" id="64517"/>
    <lineage>
        <taxon>Eukaryota</taxon>
        <taxon>Fungi</taxon>
        <taxon>Fungi incertae sedis</taxon>
        <taxon>Chytridiomycota</taxon>
        <taxon>Chytridiomycota incertae sedis</taxon>
        <taxon>Chytridiomycetes</taxon>
        <taxon>Rhizophlyctidales</taxon>
        <taxon>Rhizophlyctidaceae</taxon>
        <taxon>Rhizophlyctis</taxon>
    </lineage>
</organism>
<dbReference type="Pfam" id="PF00620">
    <property type="entry name" value="RhoGAP"/>
    <property type="match status" value="1"/>
</dbReference>
<keyword evidence="4" id="KW-0175">Coiled coil</keyword>
<evidence type="ECO:0000256" key="3">
    <source>
        <dbReference type="ARBA" id="ARBA00022833"/>
    </source>
</evidence>
<evidence type="ECO:0000256" key="2">
    <source>
        <dbReference type="ARBA" id="ARBA00022723"/>
    </source>
</evidence>
<dbReference type="InterPro" id="IPR002219">
    <property type="entry name" value="PKC_DAG/PE"/>
</dbReference>
<keyword evidence="2" id="KW-0479">Metal-binding</keyword>
<dbReference type="AlphaFoldDB" id="A0AAD5SI74"/>
<dbReference type="GO" id="GO:0007165">
    <property type="term" value="P:signal transduction"/>
    <property type="evidence" value="ECO:0007669"/>
    <property type="project" value="InterPro"/>
</dbReference>
<dbReference type="SUPFAM" id="SSF57889">
    <property type="entry name" value="Cysteine-rich domain"/>
    <property type="match status" value="1"/>
</dbReference>
<feature type="region of interest" description="Disordered" evidence="5">
    <location>
        <begin position="410"/>
        <end position="455"/>
    </location>
</feature>
<gene>
    <name evidence="8" type="ORF">HK097_011436</name>
</gene>
<dbReference type="CDD" id="cd00159">
    <property type="entry name" value="RhoGAP"/>
    <property type="match status" value="1"/>
</dbReference>
<evidence type="ECO:0008006" key="10">
    <source>
        <dbReference type="Google" id="ProtNLM"/>
    </source>
</evidence>
<feature type="domain" description="Phorbol-ester/DAG-type" evidence="6">
    <location>
        <begin position="450"/>
        <end position="497"/>
    </location>
</feature>
<protein>
    <recommendedName>
        <fullName evidence="10">RhoGAP-domain-containing protein</fullName>
    </recommendedName>
</protein>
<dbReference type="PROSITE" id="PS00479">
    <property type="entry name" value="ZF_DAG_PE_1"/>
    <property type="match status" value="1"/>
</dbReference>
<feature type="non-terminal residue" evidence="8">
    <location>
        <position position="787"/>
    </location>
</feature>
<feature type="coiled-coil region" evidence="4">
    <location>
        <begin position="265"/>
        <end position="292"/>
    </location>
</feature>
<name>A0AAD5SI74_9FUNG</name>
<dbReference type="Proteomes" id="UP001212841">
    <property type="component" value="Unassembled WGS sequence"/>
</dbReference>
<dbReference type="InterPro" id="IPR051854">
    <property type="entry name" value="Rho-type_GAP"/>
</dbReference>
<evidence type="ECO:0000256" key="1">
    <source>
        <dbReference type="ARBA" id="ARBA00022468"/>
    </source>
</evidence>
<dbReference type="CDD" id="cd20824">
    <property type="entry name" value="C1_SpBZZ1-like"/>
    <property type="match status" value="1"/>
</dbReference>
<comment type="caution">
    <text evidence="8">The sequence shown here is derived from an EMBL/GenBank/DDBJ whole genome shotgun (WGS) entry which is preliminary data.</text>
</comment>
<dbReference type="GO" id="GO:0005096">
    <property type="term" value="F:GTPase activator activity"/>
    <property type="evidence" value="ECO:0007669"/>
    <property type="project" value="UniProtKB-KW"/>
</dbReference>
<dbReference type="EMBL" id="JADGJD010000094">
    <property type="protein sequence ID" value="KAJ3055123.1"/>
    <property type="molecule type" value="Genomic_DNA"/>
</dbReference>
<feature type="compositionally biased region" description="Low complexity" evidence="5">
    <location>
        <begin position="37"/>
        <end position="46"/>
    </location>
</feature>
<feature type="region of interest" description="Disordered" evidence="5">
    <location>
        <begin position="29"/>
        <end position="67"/>
    </location>
</feature>
<keyword evidence="3" id="KW-0862">Zinc</keyword>
<dbReference type="InterPro" id="IPR046349">
    <property type="entry name" value="C1-like_sf"/>
</dbReference>
<evidence type="ECO:0000313" key="8">
    <source>
        <dbReference type="EMBL" id="KAJ3055123.1"/>
    </source>
</evidence>
<dbReference type="PROSITE" id="PS50238">
    <property type="entry name" value="RHOGAP"/>
    <property type="match status" value="1"/>
</dbReference>
<dbReference type="InterPro" id="IPR000198">
    <property type="entry name" value="RhoGAP_dom"/>
</dbReference>
<keyword evidence="1" id="KW-0343">GTPase activation</keyword>
<feature type="region of interest" description="Disordered" evidence="5">
    <location>
        <begin position="343"/>
        <end position="388"/>
    </location>
</feature>
<sequence>CKRQIEELTFAHVNHKLFCMECHKALMPSTPQTDQRSATSPSTTEPASKETHQPHPPTAEYRRGSAAGRASAVSYLSTASASHAHSLEKELQESRRQLADTEEQLQKMKEVSKKALEEFITLRDQNEQEVRLRQQAEAAVALLRSKMDEWGGENARKAQIGDQMENLRRELAVLTSHRSTLETSVAELTTQKDKLAFEVEDLLRKRHLSSAMSKSEVEPSPDGDAATDLREQLDQIKSHFREEVSLMQRDRDTLSTEVSDLRTLRDKLASSVSHLTEENRQLELRSEQIAKQLVASAENLATEPIESSPDKNVFPNMHELVRSLSGDGSPIPGEQNRIDVVKPFLTLPPPPTTKPHGPRRDERGASSKNIEIPSGIGPAGAGKKAGWGKSFKSNMAKATKMTKATLMGEKGSNASIASSPGGGSVTSMKSSAKARSRTELKIPEKGEARPHSFQPHPYMSPRKCDLCNEKLWGKEMRCEDCGYHCHQKCASNVASNCQALSSTDQLAESSQVPVFGTDLTKLVEAEDADVPSIVRKCVQVVEQRGMDFEGIYRKSGPLTQINKIIASVNRGDDVDLDDEENYVDIMAVTSILKQYLRDLPEPLIPGSMYSEVLGAASTEDEEAKKGKFVGLLERLPKAHFKTLAFLMRHLYGIQTMSAQNLMSASNLGVVFGPTLMRPPTEQELQLDMTEASLKSAAIEYLVKHAPELFPEVASSSRGSVSGTETGSLPRGSVTFAGSRVRLGSEGAIRNVDLGKELPPIPAPTRQDSLVETVVGSVPSLDPVRHGQ</sequence>
<dbReference type="SMART" id="SM00109">
    <property type="entry name" value="C1"/>
    <property type="match status" value="1"/>
</dbReference>
<feature type="compositionally biased region" description="Basic and acidic residues" evidence="5">
    <location>
        <begin position="436"/>
        <end position="450"/>
    </location>
</feature>
<accession>A0AAD5SI74</accession>
<dbReference type="SMART" id="SM00324">
    <property type="entry name" value="RhoGAP"/>
    <property type="match status" value="1"/>
</dbReference>
<proteinExistence type="predicted"/>
<evidence type="ECO:0000259" key="6">
    <source>
        <dbReference type="PROSITE" id="PS50081"/>
    </source>
</evidence>
<evidence type="ECO:0000256" key="4">
    <source>
        <dbReference type="SAM" id="Coils"/>
    </source>
</evidence>
<dbReference type="Gene3D" id="3.30.60.20">
    <property type="match status" value="1"/>
</dbReference>
<dbReference type="Gene3D" id="1.10.555.10">
    <property type="entry name" value="Rho GTPase activation protein"/>
    <property type="match status" value="1"/>
</dbReference>
<reference evidence="8" key="1">
    <citation type="submission" date="2020-05" db="EMBL/GenBank/DDBJ databases">
        <title>Phylogenomic resolution of chytrid fungi.</title>
        <authorList>
            <person name="Stajich J.E."/>
            <person name="Amses K."/>
            <person name="Simmons R."/>
            <person name="Seto K."/>
            <person name="Myers J."/>
            <person name="Bonds A."/>
            <person name="Quandt C.A."/>
            <person name="Barry K."/>
            <person name="Liu P."/>
            <person name="Grigoriev I."/>
            <person name="Longcore J.E."/>
            <person name="James T.Y."/>
        </authorList>
    </citation>
    <scope>NUCLEOTIDE SEQUENCE</scope>
    <source>
        <strain evidence="8">JEL0318</strain>
    </source>
</reference>
<dbReference type="PROSITE" id="PS50081">
    <property type="entry name" value="ZF_DAG_PE_2"/>
    <property type="match status" value="1"/>
</dbReference>